<evidence type="ECO:0000313" key="3">
    <source>
        <dbReference type="Proteomes" id="UP001151532"/>
    </source>
</evidence>
<dbReference type="AlphaFoldDB" id="A0A9Q0VHF9"/>
<keyword evidence="3" id="KW-1185">Reference proteome</keyword>
<evidence type="ECO:0000256" key="1">
    <source>
        <dbReference type="SAM" id="MobiDB-lite"/>
    </source>
</evidence>
<sequence>MSVWKKTFANQSGEGLATGVSLGNRLGNSSAHPMVIVSPTVSIGARECHPTASILPSGRAAEGGDPTAHSRPGGNAVGDLTACRRAGGREEDSDPTARRKGDSAAGNRTVCRRAGGNTQDSNPTARREDGSEDADPTARRYAGGRAVRHANGCAEDADRAESADPTVSTRPGVHSLDPTAEELPSVSLIDKLISVNPTADTLPSGDQEGDLMTCCRRERVPPNWMQDYVTGE</sequence>
<protein>
    <submittedName>
        <fullName evidence="2">Uncharacterized protein</fullName>
    </submittedName>
</protein>
<gene>
    <name evidence="2" type="ORF">OIU79_029587</name>
</gene>
<evidence type="ECO:0000313" key="2">
    <source>
        <dbReference type="EMBL" id="KAJ6748507.1"/>
    </source>
</evidence>
<reference evidence="2" key="1">
    <citation type="submission" date="2022-11" db="EMBL/GenBank/DDBJ databases">
        <authorList>
            <person name="Hyden B.L."/>
            <person name="Feng K."/>
            <person name="Yates T."/>
            <person name="Jawdy S."/>
            <person name="Smart L.B."/>
            <person name="Muchero W."/>
        </authorList>
    </citation>
    <scope>NUCLEOTIDE SEQUENCE</scope>
    <source>
        <tissue evidence="2">Shoot tip</tissue>
    </source>
</reference>
<dbReference type="Proteomes" id="UP001151532">
    <property type="component" value="Chromosome 12"/>
</dbReference>
<feature type="region of interest" description="Disordered" evidence="1">
    <location>
        <begin position="54"/>
        <end position="178"/>
    </location>
</feature>
<dbReference type="EMBL" id="JAPFFK010000008">
    <property type="protein sequence ID" value="KAJ6748507.1"/>
    <property type="molecule type" value="Genomic_DNA"/>
</dbReference>
<accession>A0A9Q0VHF9</accession>
<reference evidence="2" key="2">
    <citation type="journal article" date="2023" name="Int. J. Mol. Sci.">
        <title>De Novo Assembly and Annotation of 11 Diverse Shrub Willow (Salix) Genomes Reveals Novel Gene Organization in Sex-Linked Regions.</title>
        <authorList>
            <person name="Hyden B."/>
            <person name="Feng K."/>
            <person name="Yates T.B."/>
            <person name="Jawdy S."/>
            <person name="Cereghino C."/>
            <person name="Smart L.B."/>
            <person name="Muchero W."/>
        </authorList>
    </citation>
    <scope>NUCLEOTIDE SEQUENCE</scope>
    <source>
        <tissue evidence="2">Shoot tip</tissue>
    </source>
</reference>
<feature type="compositionally biased region" description="Basic and acidic residues" evidence="1">
    <location>
        <begin position="87"/>
        <end position="102"/>
    </location>
</feature>
<organism evidence="2 3">
    <name type="scientific">Salix purpurea</name>
    <name type="common">Purple osier willow</name>
    <dbReference type="NCBI Taxonomy" id="77065"/>
    <lineage>
        <taxon>Eukaryota</taxon>
        <taxon>Viridiplantae</taxon>
        <taxon>Streptophyta</taxon>
        <taxon>Embryophyta</taxon>
        <taxon>Tracheophyta</taxon>
        <taxon>Spermatophyta</taxon>
        <taxon>Magnoliopsida</taxon>
        <taxon>eudicotyledons</taxon>
        <taxon>Gunneridae</taxon>
        <taxon>Pentapetalae</taxon>
        <taxon>rosids</taxon>
        <taxon>fabids</taxon>
        <taxon>Malpighiales</taxon>
        <taxon>Salicaceae</taxon>
        <taxon>Saliceae</taxon>
        <taxon>Salix</taxon>
    </lineage>
</organism>
<name>A0A9Q0VHF9_SALPP</name>
<comment type="caution">
    <text evidence="2">The sequence shown here is derived from an EMBL/GenBank/DDBJ whole genome shotgun (WGS) entry which is preliminary data.</text>
</comment>
<proteinExistence type="predicted"/>